<evidence type="ECO:0000256" key="1">
    <source>
        <dbReference type="ARBA" id="ARBA00022679"/>
    </source>
</evidence>
<keyword evidence="4" id="KW-1185">Reference proteome</keyword>
<dbReference type="Proteomes" id="UP000005237">
    <property type="component" value="Unassembled WGS sequence"/>
</dbReference>
<name>A0A8R1HGS6_CAEJA</name>
<protein>
    <recommendedName>
        <fullName evidence="5">Carbohydrate kinase FGGY N-terminal domain-containing protein</fullName>
    </recommendedName>
</protein>
<dbReference type="EnsemblMetazoa" id="CJA01031.1">
    <property type="protein sequence ID" value="CJA01031.1"/>
    <property type="gene ID" value="WBGene00120235"/>
</dbReference>
<keyword evidence="1" id="KW-0808">Transferase</keyword>
<evidence type="ECO:0000313" key="4">
    <source>
        <dbReference type="Proteomes" id="UP000005237"/>
    </source>
</evidence>
<reference evidence="3" key="2">
    <citation type="submission" date="2022-06" db="UniProtKB">
        <authorList>
            <consortium name="EnsemblMetazoa"/>
        </authorList>
    </citation>
    <scope>IDENTIFICATION</scope>
    <source>
        <strain evidence="3">DF5081</strain>
    </source>
</reference>
<organism evidence="3 4">
    <name type="scientific">Caenorhabditis japonica</name>
    <dbReference type="NCBI Taxonomy" id="281687"/>
    <lineage>
        <taxon>Eukaryota</taxon>
        <taxon>Metazoa</taxon>
        <taxon>Ecdysozoa</taxon>
        <taxon>Nematoda</taxon>
        <taxon>Chromadorea</taxon>
        <taxon>Rhabditida</taxon>
        <taxon>Rhabditina</taxon>
        <taxon>Rhabditomorpha</taxon>
        <taxon>Rhabditoidea</taxon>
        <taxon>Rhabditidae</taxon>
        <taxon>Peloderinae</taxon>
        <taxon>Caenorhabditis</taxon>
    </lineage>
</organism>
<dbReference type="GO" id="GO:0006071">
    <property type="term" value="P:glycerol metabolic process"/>
    <property type="evidence" value="ECO:0007669"/>
    <property type="project" value="TreeGrafter"/>
</dbReference>
<sequence>MAGLTTILTDYDSLICSHLYNWTYRTAKTPNFLKNLPEWRSGQVHPGFGMVTLAELNQESPELLKPFTHCGTIMDMFLTFLTQSSSTLISTHNAHSWGYCNDTWQSDVFNFLPDWIQLPTVTDDTSKVVGTWQGAKCHVASGDLQASVASLEQFESTAYIILGTSAQLCCLVDHREIPDTVPPTVVQLPYSPGKKLLAACAMNGGNALEAVLKLHSPDTYSTEKLKNLLAELDKNSQTIPNGLKIDPIFIPERGISKELSISGLSSDNSELEILEATHLGIIRNLLSLFPISLLSNLKIKNLALVGSAQCPRFKRHIQSENVQNLGLILPSSEISTPLGATRF</sequence>
<dbReference type="PANTHER" id="PTHR10196:SF67">
    <property type="entry name" value="SEDOHEPTULOKINASE"/>
    <property type="match status" value="1"/>
</dbReference>
<accession>A0A8R1HGS6</accession>
<proteinExistence type="predicted"/>
<evidence type="ECO:0008006" key="5">
    <source>
        <dbReference type="Google" id="ProtNLM"/>
    </source>
</evidence>
<evidence type="ECO:0000256" key="2">
    <source>
        <dbReference type="ARBA" id="ARBA00022777"/>
    </source>
</evidence>
<evidence type="ECO:0000313" key="3">
    <source>
        <dbReference type="EnsemblMetazoa" id="CJA01031.1"/>
    </source>
</evidence>
<dbReference type="PANTHER" id="PTHR10196">
    <property type="entry name" value="SUGAR KINASE"/>
    <property type="match status" value="1"/>
</dbReference>
<dbReference type="Gene3D" id="3.30.420.40">
    <property type="match status" value="2"/>
</dbReference>
<dbReference type="GO" id="GO:0005829">
    <property type="term" value="C:cytosol"/>
    <property type="evidence" value="ECO:0007669"/>
    <property type="project" value="TreeGrafter"/>
</dbReference>
<dbReference type="AlphaFoldDB" id="A0A8R1HGS6"/>
<reference evidence="4" key="1">
    <citation type="submission" date="2010-08" db="EMBL/GenBank/DDBJ databases">
        <authorList>
            <consortium name="Caenorhabditis japonica Sequencing Consortium"/>
            <person name="Wilson R.K."/>
        </authorList>
    </citation>
    <scope>NUCLEOTIDE SEQUENCE [LARGE SCALE GENOMIC DNA]</scope>
    <source>
        <strain evidence="4">DF5081</strain>
    </source>
</reference>
<dbReference type="GO" id="GO:0050277">
    <property type="term" value="F:sedoheptulokinase activity"/>
    <property type="evidence" value="ECO:0007669"/>
    <property type="project" value="TreeGrafter"/>
</dbReference>
<keyword evidence="2" id="KW-0418">Kinase</keyword>